<evidence type="ECO:0000256" key="2">
    <source>
        <dbReference type="ARBA" id="ARBA00022741"/>
    </source>
</evidence>
<accession>A0A3G1A989</accession>
<dbReference type="GO" id="GO:0016887">
    <property type="term" value="F:ATP hydrolysis activity"/>
    <property type="evidence" value="ECO:0007669"/>
    <property type="project" value="InterPro"/>
</dbReference>
<dbReference type="Proteomes" id="UP000266720">
    <property type="component" value="Chromosome"/>
</dbReference>
<dbReference type="Gene3D" id="3.40.50.300">
    <property type="entry name" value="P-loop containing nucleotide triphosphate hydrolases"/>
    <property type="match status" value="1"/>
</dbReference>
<dbReference type="AlphaFoldDB" id="A0A3G1A989"/>
<dbReference type="InterPro" id="IPR051120">
    <property type="entry name" value="ABC_AA/LPS_Transport"/>
</dbReference>
<dbReference type="Pfam" id="PF12399">
    <property type="entry name" value="BCA_ABC_TP_C"/>
    <property type="match status" value="1"/>
</dbReference>
<dbReference type="SUPFAM" id="SSF52540">
    <property type="entry name" value="P-loop containing nucleoside triphosphate hydrolases"/>
    <property type="match status" value="1"/>
</dbReference>
<dbReference type="STRING" id="697581.TCARB_1043"/>
<dbReference type="InterPro" id="IPR003439">
    <property type="entry name" value="ABC_transporter-like_ATP-bd"/>
</dbReference>
<keyword evidence="1" id="KW-0813">Transport</keyword>
<evidence type="ECO:0000259" key="4">
    <source>
        <dbReference type="PROSITE" id="PS50893"/>
    </source>
</evidence>
<keyword evidence="3" id="KW-0067">ATP-binding</keyword>
<organism evidence="5 6">
    <name type="scientific">Thermofilum adornatum 1505</name>
    <dbReference type="NCBI Taxonomy" id="697581"/>
    <lineage>
        <taxon>Archaea</taxon>
        <taxon>Thermoproteota</taxon>
        <taxon>Thermoprotei</taxon>
        <taxon>Thermofilales</taxon>
        <taxon>Thermofilaceae</taxon>
        <taxon>Thermofilum</taxon>
    </lineage>
</organism>
<dbReference type="InterPro" id="IPR032823">
    <property type="entry name" value="BCA_ABC_TP_C"/>
</dbReference>
<dbReference type="PANTHER" id="PTHR45772:SF9">
    <property type="entry name" value="CONSERVED COMPONENT OF ABC TRANSPORTER FOR NATURAL AMINO ACIDS"/>
    <property type="match status" value="1"/>
</dbReference>
<dbReference type="PROSITE" id="PS50893">
    <property type="entry name" value="ABC_TRANSPORTER_2"/>
    <property type="match status" value="1"/>
</dbReference>
<dbReference type="PANTHER" id="PTHR45772">
    <property type="entry name" value="CONSERVED COMPONENT OF ABC TRANSPORTER FOR NATURAL AMINO ACIDS-RELATED"/>
    <property type="match status" value="1"/>
</dbReference>
<dbReference type="EMBL" id="CP007493">
    <property type="protein sequence ID" value="AJB42091.1"/>
    <property type="molecule type" value="Genomic_DNA"/>
</dbReference>
<protein>
    <submittedName>
        <fullName evidence="5">ABC transporter related protein</fullName>
    </submittedName>
</protein>
<dbReference type="GO" id="GO:0005886">
    <property type="term" value="C:plasma membrane"/>
    <property type="evidence" value="ECO:0007669"/>
    <property type="project" value="TreeGrafter"/>
</dbReference>
<dbReference type="Pfam" id="PF00005">
    <property type="entry name" value="ABC_tran"/>
    <property type="match status" value="1"/>
</dbReference>
<evidence type="ECO:0000313" key="5">
    <source>
        <dbReference type="EMBL" id="AJB42091.1"/>
    </source>
</evidence>
<evidence type="ECO:0000256" key="1">
    <source>
        <dbReference type="ARBA" id="ARBA00022448"/>
    </source>
</evidence>
<keyword evidence="2" id="KW-0547">Nucleotide-binding</keyword>
<proteinExistence type="predicted"/>
<dbReference type="GO" id="GO:0005524">
    <property type="term" value="F:ATP binding"/>
    <property type="evidence" value="ECO:0007669"/>
    <property type="project" value="UniProtKB-KW"/>
</dbReference>
<reference evidence="6" key="1">
    <citation type="book" date="2010" name="EXTREMOPHILES" publisher="0:0-0">
        <title>Complete genome sequences of ten hyperthermophilic archaea reveal their metabolic capabilities and possible ecological roles.</title>
        <editorList>
            <person name="?"/>
        </editorList>
        <authorList>
            <person name="Ravin N.V."/>
            <person name="Mardanov A.V."/>
            <person name="Bonch-Osmolovskaya E.A."/>
            <person name="Skryabin K.G."/>
        </authorList>
    </citation>
    <scope>NUCLEOTIDE SEQUENCE [LARGE SCALE GENOMIC DNA]</scope>
    <source>
        <strain evidence="6">1505</strain>
    </source>
</reference>
<dbReference type="KEGG" id="tcb:TCARB_1043"/>
<evidence type="ECO:0000256" key="3">
    <source>
        <dbReference type="ARBA" id="ARBA00022840"/>
    </source>
</evidence>
<feature type="domain" description="ABC transporter" evidence="4">
    <location>
        <begin position="8"/>
        <end position="258"/>
    </location>
</feature>
<dbReference type="InterPro" id="IPR027417">
    <property type="entry name" value="P-loop_NTPase"/>
</dbReference>
<sequence>MRKVANILEVNSVTKTFGGIIALQDVSINVPERGVVGLIGPNGSGKTTLFNVVAGFYVPDKGEVWYHNGGNSERIDGLNPNEVFAKGIVRTFQIPRLFKSLTVLENLLLTPFAQKGEHPIKAINPETWQEEEKALAKKAIELLKRFGLVEYAHVKVSELSGAHMKLVETIRGLMTPARLFLLDEPAAGVEATAAHNLFRLVRELNANGYTFLIVEHRIEVLMQYVDYVYVLHNGQLLAEGKPDEVVSDKRVIEAYIGEANA</sequence>
<evidence type="ECO:0000313" key="6">
    <source>
        <dbReference type="Proteomes" id="UP000266720"/>
    </source>
</evidence>
<gene>
    <name evidence="5" type="ORF">TCARB_1043</name>
</gene>
<dbReference type="CDD" id="cd03219">
    <property type="entry name" value="ABC_Mj1267_LivG_branched"/>
    <property type="match status" value="1"/>
</dbReference>
<name>A0A3G1A989_9CREN</name>